<protein>
    <submittedName>
        <fullName evidence="1">15033_t:CDS:1</fullName>
    </submittedName>
</protein>
<organism evidence="1 2">
    <name type="scientific">Acaulospora colombiana</name>
    <dbReference type="NCBI Taxonomy" id="27376"/>
    <lineage>
        <taxon>Eukaryota</taxon>
        <taxon>Fungi</taxon>
        <taxon>Fungi incertae sedis</taxon>
        <taxon>Mucoromycota</taxon>
        <taxon>Glomeromycotina</taxon>
        <taxon>Glomeromycetes</taxon>
        <taxon>Diversisporales</taxon>
        <taxon>Acaulosporaceae</taxon>
        <taxon>Acaulospora</taxon>
    </lineage>
</organism>
<dbReference type="Proteomes" id="UP000789525">
    <property type="component" value="Unassembled WGS sequence"/>
</dbReference>
<dbReference type="EMBL" id="CAJVPT010057298">
    <property type="protein sequence ID" value="CAG8758262.1"/>
    <property type="molecule type" value="Genomic_DNA"/>
</dbReference>
<gene>
    <name evidence="1" type="ORF">ACOLOM_LOCUS13076</name>
</gene>
<reference evidence="1" key="1">
    <citation type="submission" date="2021-06" db="EMBL/GenBank/DDBJ databases">
        <authorList>
            <person name="Kallberg Y."/>
            <person name="Tangrot J."/>
            <person name="Rosling A."/>
        </authorList>
    </citation>
    <scope>NUCLEOTIDE SEQUENCE</scope>
    <source>
        <strain evidence="1">CL356</strain>
    </source>
</reference>
<proteinExistence type="predicted"/>
<keyword evidence="2" id="KW-1185">Reference proteome</keyword>
<sequence length="296" mass="34488">ESGSSPPSRMNSQGDPVNPPDNESDDESTRMRDPYRNKFKRTRSGFRGAWEYDENDATAGGRSKKQRESWLDVEGWNPIKWLGLTEANEGTDRDEEGKEKKEDHRGIEHETPTAVDKPENEIQRTESPQNTPEEPESSKNDPNKSSRMPRSFSLPHMKASPAWTRLKALLPQVVTANNDIPTSSAYDDRKREVDIIQELTYAGLAPLMLRMWFERDERDERRVPILMHQLKIRVSDSIYPLSNSKAVFRIECEYANGASRWVIYRQLRDFRKLNRHYRVANFYTMKEVQLPDFPRT</sequence>
<evidence type="ECO:0000313" key="1">
    <source>
        <dbReference type="EMBL" id="CAG8758262.1"/>
    </source>
</evidence>
<feature type="non-terminal residue" evidence="1">
    <location>
        <position position="296"/>
    </location>
</feature>
<feature type="non-terminal residue" evidence="1">
    <location>
        <position position="1"/>
    </location>
</feature>
<comment type="caution">
    <text evidence="1">The sequence shown here is derived from an EMBL/GenBank/DDBJ whole genome shotgun (WGS) entry which is preliminary data.</text>
</comment>
<evidence type="ECO:0000313" key="2">
    <source>
        <dbReference type="Proteomes" id="UP000789525"/>
    </source>
</evidence>
<name>A0ACA9QQQ9_9GLOM</name>
<accession>A0ACA9QQQ9</accession>